<dbReference type="OrthoDB" id="1203036at2"/>
<keyword evidence="1" id="KW-0472">Membrane</keyword>
<dbReference type="AlphaFoldDB" id="A0A2S7WRZ3"/>
<dbReference type="EMBL" id="MSCN01000001">
    <property type="protein sequence ID" value="PQJ80082.1"/>
    <property type="molecule type" value="Genomic_DNA"/>
</dbReference>
<name>A0A2S7WRZ3_9FLAO</name>
<dbReference type="Proteomes" id="UP000238882">
    <property type="component" value="Unassembled WGS sequence"/>
</dbReference>
<gene>
    <name evidence="2" type="ORF">BTO18_13265</name>
</gene>
<protein>
    <submittedName>
        <fullName evidence="2">Uncharacterized protein</fullName>
    </submittedName>
</protein>
<evidence type="ECO:0000313" key="3">
    <source>
        <dbReference type="Proteomes" id="UP000238882"/>
    </source>
</evidence>
<keyword evidence="1" id="KW-1133">Transmembrane helix</keyword>
<evidence type="ECO:0000313" key="2">
    <source>
        <dbReference type="EMBL" id="PQJ80082.1"/>
    </source>
</evidence>
<reference evidence="2 3" key="1">
    <citation type="submission" date="2016-12" db="EMBL/GenBank/DDBJ databases">
        <title>Trade-off between light-utilization and light-protection in marine flavobacteria.</title>
        <authorList>
            <person name="Kumagai Y."/>
            <person name="Yoshizawa S."/>
            <person name="Kogure K."/>
            <person name="Iwasaki W."/>
        </authorList>
    </citation>
    <scope>NUCLEOTIDE SEQUENCE [LARGE SCALE GENOMIC DNA]</scope>
    <source>
        <strain evidence="2 3">NBRC 108759</strain>
    </source>
</reference>
<evidence type="ECO:0000256" key="1">
    <source>
        <dbReference type="SAM" id="Phobius"/>
    </source>
</evidence>
<organism evidence="2 3">
    <name type="scientific">Polaribacter porphyrae</name>
    <dbReference type="NCBI Taxonomy" id="1137780"/>
    <lineage>
        <taxon>Bacteria</taxon>
        <taxon>Pseudomonadati</taxon>
        <taxon>Bacteroidota</taxon>
        <taxon>Flavobacteriia</taxon>
        <taxon>Flavobacteriales</taxon>
        <taxon>Flavobacteriaceae</taxon>
    </lineage>
</organism>
<comment type="caution">
    <text evidence="2">The sequence shown here is derived from an EMBL/GenBank/DDBJ whole genome shotgun (WGS) entry which is preliminary data.</text>
</comment>
<proteinExistence type="predicted"/>
<accession>A0A2S7WRZ3</accession>
<dbReference type="RefSeq" id="WP_105016678.1">
    <property type="nucleotide sequence ID" value="NZ_MSCN01000001.1"/>
</dbReference>
<feature type="transmembrane region" description="Helical" evidence="1">
    <location>
        <begin position="24"/>
        <end position="42"/>
    </location>
</feature>
<sequence length="76" mass="8813">MENNFDQLIIHYSETDKESNSVKLMSIFLILIFVFVPLAEIVTDFNYNSISYYSEQVFCVSGLDFSLEVLSFTPQK</sequence>
<keyword evidence="3" id="KW-1185">Reference proteome</keyword>
<keyword evidence="1" id="KW-0812">Transmembrane</keyword>